<evidence type="ECO:0000259" key="8">
    <source>
        <dbReference type="SMART" id="SM01221"/>
    </source>
</evidence>
<dbReference type="NCBIfam" id="TIGR02024">
    <property type="entry name" value="FtcD"/>
    <property type="match status" value="1"/>
</dbReference>
<comment type="subcellular location">
    <subcellularLocation>
        <location evidence="1">Cytoplasm</location>
    </subcellularLocation>
</comment>
<dbReference type="SMART" id="SM01222">
    <property type="entry name" value="FTCD_N"/>
    <property type="match status" value="1"/>
</dbReference>
<dbReference type="PANTHER" id="PTHR12234:SF8">
    <property type="entry name" value="FORMIMINOTRANSFERASE-CYCLODEAMINASE"/>
    <property type="match status" value="1"/>
</dbReference>
<evidence type="ECO:0000313" key="11">
    <source>
        <dbReference type="Proteomes" id="UP000512167"/>
    </source>
</evidence>
<evidence type="ECO:0000256" key="6">
    <source>
        <dbReference type="ARBA" id="ARBA00022808"/>
    </source>
</evidence>
<dbReference type="InterPro" id="IPR051623">
    <property type="entry name" value="FTCD"/>
</dbReference>
<dbReference type="PANTHER" id="PTHR12234">
    <property type="entry name" value="FORMIMINOTRANSFERASE-CYCLODEAMINASE"/>
    <property type="match status" value="1"/>
</dbReference>
<dbReference type="GO" id="GO:0030409">
    <property type="term" value="F:glutamate formimidoyltransferase activity"/>
    <property type="evidence" value="ECO:0007669"/>
    <property type="project" value="UniProtKB-EC"/>
</dbReference>
<dbReference type="Gene3D" id="3.30.70.670">
    <property type="entry name" value="Formiminotransferase, C-terminal subdomain"/>
    <property type="match status" value="1"/>
</dbReference>
<organism evidence="10 11">
    <name type="scientific">Hujiaoplasma nucleasis</name>
    <dbReference type="NCBI Taxonomy" id="2725268"/>
    <lineage>
        <taxon>Bacteria</taxon>
        <taxon>Bacillati</taxon>
        <taxon>Mycoplasmatota</taxon>
        <taxon>Mollicutes</taxon>
        <taxon>Candidatus Izemoplasmatales</taxon>
        <taxon>Hujiaoplasmataceae</taxon>
        <taxon>Hujiaoplasma</taxon>
    </lineage>
</organism>
<keyword evidence="7" id="KW-0290">Folate-binding</keyword>
<dbReference type="InterPro" id="IPR012886">
    <property type="entry name" value="Formiminotransferase_N"/>
</dbReference>
<dbReference type="InterPro" id="IPR037070">
    <property type="entry name" value="Formiminotransferase_C_sf"/>
</dbReference>
<dbReference type="GO" id="GO:0005542">
    <property type="term" value="F:folic acid binding"/>
    <property type="evidence" value="ECO:0007669"/>
    <property type="project" value="UniProtKB-KW"/>
</dbReference>
<dbReference type="GO" id="GO:0019557">
    <property type="term" value="P:L-histidine catabolic process to glutamate and formate"/>
    <property type="evidence" value="ECO:0007669"/>
    <property type="project" value="UniProtKB-UniPathway"/>
</dbReference>
<feature type="domain" description="Formiminotransferase C-terminal subdomain" evidence="8">
    <location>
        <begin position="181"/>
        <end position="301"/>
    </location>
</feature>
<evidence type="ECO:0000313" key="10">
    <source>
        <dbReference type="EMBL" id="QLY40921.1"/>
    </source>
</evidence>
<keyword evidence="4" id="KW-0963">Cytoplasm</keyword>
<dbReference type="InterPro" id="IPR037064">
    <property type="entry name" value="Formiminotransferase_N_sf"/>
</dbReference>
<dbReference type="InterPro" id="IPR013802">
    <property type="entry name" value="Formiminotransferase_C"/>
</dbReference>
<evidence type="ECO:0000256" key="5">
    <source>
        <dbReference type="ARBA" id="ARBA00022679"/>
    </source>
</evidence>
<reference evidence="10 11" key="1">
    <citation type="submission" date="2020-04" db="EMBL/GenBank/DDBJ databases">
        <authorList>
            <person name="Zheng R.K."/>
            <person name="Sun C.M."/>
        </authorList>
    </citation>
    <scope>NUCLEOTIDE SEQUENCE [LARGE SCALE GENOMIC DNA]</scope>
    <source>
        <strain evidence="11">zrk29</strain>
    </source>
</reference>
<proteinExistence type="predicted"/>
<dbReference type="RefSeq" id="WP_312031777.1">
    <property type="nucleotide sequence ID" value="NZ_CP051151.1"/>
</dbReference>
<dbReference type="Pfam" id="PF02971">
    <property type="entry name" value="FTCD"/>
    <property type="match status" value="1"/>
</dbReference>
<dbReference type="SUPFAM" id="SSF55116">
    <property type="entry name" value="Formiminotransferase domain of formiminotransferase-cyclodeaminase"/>
    <property type="match status" value="2"/>
</dbReference>
<dbReference type="AlphaFoldDB" id="A0A7L6N5U1"/>
<dbReference type="GO" id="GO:0019556">
    <property type="term" value="P:L-histidine catabolic process to glutamate and formamide"/>
    <property type="evidence" value="ECO:0007669"/>
    <property type="project" value="UniProtKB-UniPathway"/>
</dbReference>
<gene>
    <name evidence="10" type="primary">ftcD</name>
    <name evidence="10" type="ORF">HF295_08655</name>
</gene>
<evidence type="ECO:0000256" key="4">
    <source>
        <dbReference type="ARBA" id="ARBA00022490"/>
    </source>
</evidence>
<feature type="domain" description="Formiminotransferase N-terminal subdomain" evidence="9">
    <location>
        <begin position="3"/>
        <end position="180"/>
    </location>
</feature>
<dbReference type="UniPathway" id="UPA00379">
    <property type="reaction ID" value="UER00555"/>
</dbReference>
<dbReference type="InterPro" id="IPR022384">
    <property type="entry name" value="FormiminoTrfase_cat_dom_sf"/>
</dbReference>
<name>A0A7L6N5U1_9MOLU</name>
<dbReference type="EC" id="2.1.2.5" evidence="3"/>
<accession>A0A7L6N5U1</accession>
<dbReference type="Pfam" id="PF07837">
    <property type="entry name" value="FTCD_N"/>
    <property type="match status" value="1"/>
</dbReference>
<dbReference type="KEGG" id="tbk:HF295_08655"/>
<keyword evidence="11" id="KW-1185">Reference proteome</keyword>
<evidence type="ECO:0000259" key="9">
    <source>
        <dbReference type="SMART" id="SM01222"/>
    </source>
</evidence>
<keyword evidence="5 10" id="KW-0808">Transferase</keyword>
<keyword evidence="6" id="KW-0369">Histidine metabolism</keyword>
<dbReference type="InterPro" id="IPR004227">
    <property type="entry name" value="Formiminotransferase_cat"/>
</dbReference>
<evidence type="ECO:0000256" key="2">
    <source>
        <dbReference type="ARBA" id="ARBA00005082"/>
    </source>
</evidence>
<dbReference type="Gene3D" id="3.30.990.10">
    <property type="entry name" value="Formiminotransferase, N-terminal subdomain"/>
    <property type="match status" value="1"/>
</dbReference>
<evidence type="ECO:0000256" key="1">
    <source>
        <dbReference type="ARBA" id="ARBA00004496"/>
    </source>
</evidence>
<evidence type="ECO:0000256" key="7">
    <source>
        <dbReference type="ARBA" id="ARBA00022954"/>
    </source>
</evidence>
<protein>
    <recommendedName>
        <fullName evidence="3">glutamate formimidoyltransferase</fullName>
        <ecNumber evidence="3">2.1.2.5</ecNumber>
    </recommendedName>
</protein>
<dbReference type="EMBL" id="CP051151">
    <property type="protein sequence ID" value="QLY40921.1"/>
    <property type="molecule type" value="Genomic_DNA"/>
</dbReference>
<sequence>MAKIVECVPNFSEGRDKDKIERIISVLKNNKQIKLINYEADADYNRTVVTLIGEPEPMIDAIIELTEVCLKEIDLNKHSGEHARMGAIDVIPFIPIHDVKMSECVSYAEKTGQLISEKFNIPCFLYAEAARHEDRVSLPNIRKGEFEGMEEKIKDPHWKPDFGPAKRHPSFGSIGIGARDFLIAYNIDIDTRDEKKTNNFAKAIRNSSGGFSYVQAGPVYLENRGHTQVTMNILNYKKNPIYRVFETVKMEAKRYHYNVPSAEIVGLIPKDAIMRSLKYYYAVNDIEFNEDMSFDDIVRDAANYLQLRDFHKSKIIDYFL</sequence>
<dbReference type="GO" id="GO:0005737">
    <property type="term" value="C:cytoplasm"/>
    <property type="evidence" value="ECO:0007669"/>
    <property type="project" value="UniProtKB-SubCell"/>
</dbReference>
<dbReference type="Proteomes" id="UP000512167">
    <property type="component" value="Chromosome"/>
</dbReference>
<evidence type="ECO:0000256" key="3">
    <source>
        <dbReference type="ARBA" id="ARBA00012252"/>
    </source>
</evidence>
<comment type="pathway">
    <text evidence="2">Amino-acid degradation; L-histidine degradation into L-glutamate; L-glutamate from N-formimidoyl-L-glutamate (transferase route): step 1/1.</text>
</comment>
<dbReference type="SMART" id="SM01221">
    <property type="entry name" value="FTCD"/>
    <property type="match status" value="1"/>
</dbReference>